<name>A0A7J7H2Q3_CAMSI</name>
<comment type="caution">
    <text evidence="1">The sequence shown here is derived from an EMBL/GenBank/DDBJ whole genome shotgun (WGS) entry which is preliminary data.</text>
</comment>
<reference evidence="2" key="1">
    <citation type="journal article" date="2020" name="Nat. Commun.">
        <title>Genome assembly of wild tea tree DASZ reveals pedigree and selection history of tea varieties.</title>
        <authorList>
            <person name="Zhang W."/>
            <person name="Zhang Y."/>
            <person name="Qiu H."/>
            <person name="Guo Y."/>
            <person name="Wan H."/>
            <person name="Zhang X."/>
            <person name="Scossa F."/>
            <person name="Alseekh S."/>
            <person name="Zhang Q."/>
            <person name="Wang P."/>
            <person name="Xu L."/>
            <person name="Schmidt M.H."/>
            <person name="Jia X."/>
            <person name="Li D."/>
            <person name="Zhu A."/>
            <person name="Guo F."/>
            <person name="Chen W."/>
            <person name="Ni D."/>
            <person name="Usadel B."/>
            <person name="Fernie A.R."/>
            <person name="Wen W."/>
        </authorList>
    </citation>
    <scope>NUCLEOTIDE SEQUENCE [LARGE SCALE GENOMIC DNA]</scope>
    <source>
        <strain evidence="2">cv. G240</strain>
    </source>
</reference>
<dbReference type="Proteomes" id="UP000593564">
    <property type="component" value="Unassembled WGS sequence"/>
</dbReference>
<dbReference type="AlphaFoldDB" id="A0A7J7H2Q3"/>
<dbReference type="EMBL" id="JACBKZ010000006">
    <property type="protein sequence ID" value="KAF5947242.1"/>
    <property type="molecule type" value="Genomic_DNA"/>
</dbReference>
<accession>A0A7J7H2Q3</accession>
<protein>
    <submittedName>
        <fullName evidence="1">Uncharacterized protein</fullName>
    </submittedName>
</protein>
<sequence length="108" mass="12604">MAQSSLYWETRLMTYEKYMMKEVGIASSSILNCQGLKNAFLWLNLVAIKDLKKVFYGLTSWPLKRDSMQKANKIPQEGELKCQIRQSRNISETPTFQKNCDNLNGQRY</sequence>
<organism evidence="1 2">
    <name type="scientific">Camellia sinensis</name>
    <name type="common">Tea plant</name>
    <name type="synonym">Thea sinensis</name>
    <dbReference type="NCBI Taxonomy" id="4442"/>
    <lineage>
        <taxon>Eukaryota</taxon>
        <taxon>Viridiplantae</taxon>
        <taxon>Streptophyta</taxon>
        <taxon>Embryophyta</taxon>
        <taxon>Tracheophyta</taxon>
        <taxon>Spermatophyta</taxon>
        <taxon>Magnoliopsida</taxon>
        <taxon>eudicotyledons</taxon>
        <taxon>Gunneridae</taxon>
        <taxon>Pentapetalae</taxon>
        <taxon>asterids</taxon>
        <taxon>Ericales</taxon>
        <taxon>Theaceae</taxon>
        <taxon>Camellia</taxon>
    </lineage>
</organism>
<gene>
    <name evidence="1" type="ORF">HYC85_013199</name>
</gene>
<evidence type="ECO:0000313" key="1">
    <source>
        <dbReference type="EMBL" id="KAF5947242.1"/>
    </source>
</evidence>
<keyword evidence="2" id="KW-1185">Reference proteome</keyword>
<evidence type="ECO:0000313" key="2">
    <source>
        <dbReference type="Proteomes" id="UP000593564"/>
    </source>
</evidence>
<reference evidence="1 2" key="2">
    <citation type="submission" date="2020-07" db="EMBL/GenBank/DDBJ databases">
        <title>Genome assembly of wild tea tree DASZ reveals pedigree and selection history of tea varieties.</title>
        <authorList>
            <person name="Zhang W."/>
        </authorList>
    </citation>
    <scope>NUCLEOTIDE SEQUENCE [LARGE SCALE GENOMIC DNA]</scope>
    <source>
        <strain evidence="2">cv. G240</strain>
        <tissue evidence="1">Leaf</tissue>
    </source>
</reference>
<proteinExistence type="predicted"/>